<dbReference type="Proteomes" id="UP001189429">
    <property type="component" value="Unassembled WGS sequence"/>
</dbReference>
<sequence length="509" mass="55598">MPPEALLGFAASALHAPLRLESLPQPPAGYAEALASLSRRGVRLEGLFQDVAAALALCVSRGETALVERWLRQLLYTRVGTCAVWDAGIAQEFEAQLKDILQGVALPVVVSLAKILQDSRAHRVGLWRVVVDELRSRILGFGTLGAPCFDRDLLPQALDVVRRSPFRAATWPQGLAFAAAQCAGHSLETAPSVELARLLHAFHRLLAPPQFVSLVVRPHTRVLQARLADANQLGDLLPAVLHSLANGGGRSAAEARWPTWWRGVVIRPWAAQLRRLTALLLDAGPVRGGGRAAYLRSLRGFRLSDVGEQWILPVSRGLGLRAPPGRFVRTALRSLLRRRRRVDAASPWAQRALGFAAWSLRSSVDGRALSRSDGQLTFSVAKEVGLEEHAADLLSADVGFLDKTYRRHGDVERAVLLSILRDLGEHAGAEGRRHVTGNVDIFVDRVTCISCLGVLVQFRRLLPRVCVRVACALPPLLSRHLGYSRYFGVARASPRDTSLAPVSAFEWDP</sequence>
<reference evidence="1" key="1">
    <citation type="submission" date="2023-10" db="EMBL/GenBank/DDBJ databases">
        <authorList>
            <person name="Chen Y."/>
            <person name="Shah S."/>
            <person name="Dougan E. K."/>
            <person name="Thang M."/>
            <person name="Chan C."/>
        </authorList>
    </citation>
    <scope>NUCLEOTIDE SEQUENCE [LARGE SCALE GENOMIC DNA]</scope>
</reference>
<gene>
    <name evidence="1" type="ORF">PCOR1329_LOCUS39815</name>
</gene>
<name>A0ABN9TKK8_9DINO</name>
<accession>A0ABN9TKK8</accession>
<dbReference type="EMBL" id="CAUYUJ010014810">
    <property type="protein sequence ID" value="CAK0846261.1"/>
    <property type="molecule type" value="Genomic_DNA"/>
</dbReference>
<proteinExistence type="predicted"/>
<organism evidence="1 2">
    <name type="scientific">Prorocentrum cordatum</name>
    <dbReference type="NCBI Taxonomy" id="2364126"/>
    <lineage>
        <taxon>Eukaryota</taxon>
        <taxon>Sar</taxon>
        <taxon>Alveolata</taxon>
        <taxon>Dinophyceae</taxon>
        <taxon>Prorocentrales</taxon>
        <taxon>Prorocentraceae</taxon>
        <taxon>Prorocentrum</taxon>
    </lineage>
</organism>
<keyword evidence="2" id="KW-1185">Reference proteome</keyword>
<comment type="caution">
    <text evidence="1">The sequence shown here is derived from an EMBL/GenBank/DDBJ whole genome shotgun (WGS) entry which is preliminary data.</text>
</comment>
<evidence type="ECO:0000313" key="1">
    <source>
        <dbReference type="EMBL" id="CAK0846261.1"/>
    </source>
</evidence>
<protein>
    <submittedName>
        <fullName evidence="1">Uncharacterized protein</fullName>
    </submittedName>
</protein>
<evidence type="ECO:0000313" key="2">
    <source>
        <dbReference type="Proteomes" id="UP001189429"/>
    </source>
</evidence>